<evidence type="ECO:0000313" key="1">
    <source>
        <dbReference type="EMBL" id="VFU64377.1"/>
    </source>
</evidence>
<reference evidence="1" key="1">
    <citation type="submission" date="2019-03" db="EMBL/GenBank/DDBJ databases">
        <authorList>
            <person name="Mank J."/>
            <person name="Almeida P."/>
        </authorList>
    </citation>
    <scope>NUCLEOTIDE SEQUENCE</scope>
    <source>
        <strain evidence="1">78183</strain>
    </source>
</reference>
<gene>
    <name evidence="1" type="ORF">SVIM_LOCUS493428</name>
</gene>
<protein>
    <submittedName>
        <fullName evidence="1">Uncharacterized protein</fullName>
    </submittedName>
</protein>
<accession>A0A6N2NC95</accession>
<organism evidence="1">
    <name type="scientific">Salix viminalis</name>
    <name type="common">Common osier</name>
    <name type="synonym">Basket willow</name>
    <dbReference type="NCBI Taxonomy" id="40686"/>
    <lineage>
        <taxon>Eukaryota</taxon>
        <taxon>Viridiplantae</taxon>
        <taxon>Streptophyta</taxon>
        <taxon>Embryophyta</taxon>
        <taxon>Tracheophyta</taxon>
        <taxon>Spermatophyta</taxon>
        <taxon>Magnoliopsida</taxon>
        <taxon>eudicotyledons</taxon>
        <taxon>Gunneridae</taxon>
        <taxon>Pentapetalae</taxon>
        <taxon>rosids</taxon>
        <taxon>fabids</taxon>
        <taxon>Malpighiales</taxon>
        <taxon>Salicaceae</taxon>
        <taxon>Saliceae</taxon>
        <taxon>Salix</taxon>
    </lineage>
</organism>
<name>A0A6N2NC95_SALVM</name>
<dbReference type="EMBL" id="CAADRP010002262">
    <property type="protein sequence ID" value="VFU64377.1"/>
    <property type="molecule type" value="Genomic_DNA"/>
</dbReference>
<dbReference type="AlphaFoldDB" id="A0A6N2NC95"/>
<sequence>MDYNHMKGWDKRIQEAVTLKKAKLLSNLLRDLAPDGVAAASAAVEAATSEARRVISATLSDHPDGFSTFILKAIKASICSFNIAASFNTSPVKLLHSIELVVEPSEIHKLVFSSLDRRHQKCCLVAFGASEVHRLHQNRLQFKIWRRRAHGGVGGTPSCQATKCSIERELSFQAVWGGCRWIGEGFGWERKQENELIKQATLDDTQAGTSVMVPSVVEFSTRSPNEESSDEGARAVVCVTQVQFAPYKNTLWWAWARSWFGSRLFSDLQLVHVTGNCFLVFRM</sequence>
<proteinExistence type="predicted"/>